<sequence length="201" mass="22637">MKMEVSSGPSQSDEENQSPQVDETPSRNTARYMYSPDRFLDGDESKEPCTATALSPLVYGTRSQGEKGECVQTRPMRFSDSFKTDHLALHHTPRGSSRGSRSKEFGNVRKSLPALKSMERVMQQLSTETEDLPLIDFSRCRAVQLPPLEHVERKEYSPLRRCEKSDSLKRCQKSSSLEEMPGFQVRISTPKALSSYVTAPS</sequence>
<reference evidence="2 3" key="1">
    <citation type="journal article" date="2015" name="Genome Biol. Evol.">
        <title>Comparative Genomics of a Bacterivorous Green Alga Reveals Evolutionary Causalities and Consequences of Phago-Mixotrophic Mode of Nutrition.</title>
        <authorList>
            <person name="Burns J.A."/>
            <person name="Paasch A."/>
            <person name="Narechania A."/>
            <person name="Kim E."/>
        </authorList>
    </citation>
    <scope>NUCLEOTIDE SEQUENCE [LARGE SCALE GENOMIC DNA]</scope>
    <source>
        <strain evidence="2 3">PLY_AMNH</strain>
    </source>
</reference>
<dbReference type="AlphaFoldDB" id="A0AAE0GPK1"/>
<dbReference type="Proteomes" id="UP001190700">
    <property type="component" value="Unassembled WGS sequence"/>
</dbReference>
<feature type="compositionally biased region" description="Basic and acidic residues" evidence="1">
    <location>
        <begin position="38"/>
        <end position="47"/>
    </location>
</feature>
<comment type="caution">
    <text evidence="2">The sequence shown here is derived from an EMBL/GenBank/DDBJ whole genome shotgun (WGS) entry which is preliminary data.</text>
</comment>
<gene>
    <name evidence="2" type="ORF">CYMTET_10319</name>
</gene>
<protein>
    <submittedName>
        <fullName evidence="2">Uncharacterized protein</fullName>
    </submittedName>
</protein>
<evidence type="ECO:0000256" key="1">
    <source>
        <dbReference type="SAM" id="MobiDB-lite"/>
    </source>
</evidence>
<feature type="compositionally biased region" description="Polar residues" evidence="1">
    <location>
        <begin position="7"/>
        <end position="29"/>
    </location>
</feature>
<evidence type="ECO:0000313" key="2">
    <source>
        <dbReference type="EMBL" id="KAK3281917.1"/>
    </source>
</evidence>
<feature type="region of interest" description="Disordered" evidence="1">
    <location>
        <begin position="1"/>
        <end position="47"/>
    </location>
</feature>
<keyword evidence="3" id="KW-1185">Reference proteome</keyword>
<name>A0AAE0GPK1_9CHLO</name>
<feature type="region of interest" description="Disordered" evidence="1">
    <location>
        <begin position="81"/>
        <end position="111"/>
    </location>
</feature>
<evidence type="ECO:0000313" key="3">
    <source>
        <dbReference type="Proteomes" id="UP001190700"/>
    </source>
</evidence>
<accession>A0AAE0GPK1</accession>
<organism evidence="2 3">
    <name type="scientific">Cymbomonas tetramitiformis</name>
    <dbReference type="NCBI Taxonomy" id="36881"/>
    <lineage>
        <taxon>Eukaryota</taxon>
        <taxon>Viridiplantae</taxon>
        <taxon>Chlorophyta</taxon>
        <taxon>Pyramimonadophyceae</taxon>
        <taxon>Pyramimonadales</taxon>
        <taxon>Pyramimonadaceae</taxon>
        <taxon>Cymbomonas</taxon>
    </lineage>
</organism>
<dbReference type="EMBL" id="LGRX02003646">
    <property type="protein sequence ID" value="KAK3281917.1"/>
    <property type="molecule type" value="Genomic_DNA"/>
</dbReference>
<proteinExistence type="predicted"/>